<organism evidence="1 2">
    <name type="scientific">Ambrosiozyma monospora</name>
    <name type="common">Yeast</name>
    <name type="synonym">Endomycopsis monosporus</name>
    <dbReference type="NCBI Taxonomy" id="43982"/>
    <lineage>
        <taxon>Eukaryota</taxon>
        <taxon>Fungi</taxon>
        <taxon>Dikarya</taxon>
        <taxon>Ascomycota</taxon>
        <taxon>Saccharomycotina</taxon>
        <taxon>Pichiomycetes</taxon>
        <taxon>Pichiales</taxon>
        <taxon>Pichiaceae</taxon>
        <taxon>Ambrosiozyma</taxon>
    </lineage>
</organism>
<accession>A0ACB5TGI3</accession>
<name>A0ACB5TGI3_AMBMO</name>
<gene>
    <name evidence="1" type="ORF">Amon02_000827000</name>
</gene>
<proteinExistence type="predicted"/>
<evidence type="ECO:0000313" key="2">
    <source>
        <dbReference type="Proteomes" id="UP001165064"/>
    </source>
</evidence>
<evidence type="ECO:0000313" key="1">
    <source>
        <dbReference type="EMBL" id="GME87853.1"/>
    </source>
</evidence>
<dbReference type="Proteomes" id="UP001165064">
    <property type="component" value="Unassembled WGS sequence"/>
</dbReference>
<dbReference type="EMBL" id="BSXS01007210">
    <property type="protein sequence ID" value="GME87853.1"/>
    <property type="molecule type" value="Genomic_DNA"/>
</dbReference>
<protein>
    <submittedName>
        <fullName evidence="1">Unnamed protein product</fullName>
    </submittedName>
</protein>
<comment type="caution">
    <text evidence="1">The sequence shown here is derived from an EMBL/GenBank/DDBJ whole genome shotgun (WGS) entry which is preliminary data.</text>
</comment>
<reference evidence="1" key="1">
    <citation type="submission" date="2023-04" db="EMBL/GenBank/DDBJ databases">
        <title>Ambrosiozyma monospora NBRC 10751.</title>
        <authorList>
            <person name="Ichikawa N."/>
            <person name="Sato H."/>
            <person name="Tonouchi N."/>
        </authorList>
    </citation>
    <scope>NUCLEOTIDE SEQUENCE</scope>
    <source>
        <strain evidence="1">NBRC 10751</strain>
    </source>
</reference>
<sequence>MSSSNGLFSNLPPSNAFDIGGFMGSFSGNKNNGIPKIISVANCKNGASLGVTATSTTNPPNNTNVPYSSGNTPLSIDAMLTTMSEPRHSKDL</sequence>
<keyword evidence="2" id="KW-1185">Reference proteome</keyword>